<sequence>MTRIQRTANERRAQIKADAAAMGIDEEYISTLVDTFYDRVRVHPELGPVFNNKIGDNWDAHLDTLKRFWSSVALNAGTYHGRPVPAHMEVTQAKEEQFAIWLSLFRQTLEDTAATPEAVEYFYERANRIANSLKLAMFGIKGIPGPMSGN</sequence>
<name>C6XNL3_HIRBI</name>
<dbReference type="GO" id="GO:0020037">
    <property type="term" value="F:heme binding"/>
    <property type="evidence" value="ECO:0007669"/>
    <property type="project" value="InterPro"/>
</dbReference>
<accession>C6XNL3</accession>
<dbReference type="OrthoDB" id="25954at2"/>
<dbReference type="Proteomes" id="UP000002745">
    <property type="component" value="Chromosome"/>
</dbReference>
<dbReference type="EMBL" id="CP001678">
    <property type="protein sequence ID" value="ACT58266.1"/>
    <property type="molecule type" value="Genomic_DNA"/>
</dbReference>
<dbReference type="SUPFAM" id="SSF46458">
    <property type="entry name" value="Globin-like"/>
    <property type="match status" value="1"/>
</dbReference>
<dbReference type="HOGENOM" id="CLU_104957_1_0_5"/>
<proteinExistence type="predicted"/>
<dbReference type="RefSeq" id="WP_015826416.1">
    <property type="nucleotide sequence ID" value="NC_012982.1"/>
</dbReference>
<dbReference type="InterPro" id="IPR012292">
    <property type="entry name" value="Globin/Proto"/>
</dbReference>
<dbReference type="eggNOG" id="COG2346">
    <property type="taxonomic scope" value="Bacteria"/>
</dbReference>
<dbReference type="KEGG" id="hba:Hbal_0564"/>
<evidence type="ECO:0000313" key="1">
    <source>
        <dbReference type="EMBL" id="ACT58266.1"/>
    </source>
</evidence>
<organism evidence="1 2">
    <name type="scientific">Hirschia baltica (strain ATCC 49814 / DSM 5838 / IFAM 1418)</name>
    <dbReference type="NCBI Taxonomy" id="582402"/>
    <lineage>
        <taxon>Bacteria</taxon>
        <taxon>Pseudomonadati</taxon>
        <taxon>Pseudomonadota</taxon>
        <taxon>Alphaproteobacteria</taxon>
        <taxon>Hyphomonadales</taxon>
        <taxon>Hyphomonadaceae</taxon>
        <taxon>Hirschia</taxon>
    </lineage>
</organism>
<gene>
    <name evidence="1" type="ordered locus">Hbal_0564</name>
</gene>
<dbReference type="GO" id="GO:0019825">
    <property type="term" value="F:oxygen binding"/>
    <property type="evidence" value="ECO:0007669"/>
    <property type="project" value="InterPro"/>
</dbReference>
<dbReference type="InterPro" id="IPR009050">
    <property type="entry name" value="Globin-like_sf"/>
</dbReference>
<reference evidence="2" key="1">
    <citation type="journal article" date="2011" name="J. Bacteriol.">
        <title>Genome sequences of eight morphologically diverse alphaproteobacteria.</title>
        <authorList>
            <consortium name="US DOE Joint Genome Institute"/>
            <person name="Brown P.J."/>
            <person name="Kysela D.T."/>
            <person name="Buechlein A."/>
            <person name="Hemmerich C."/>
            <person name="Brun Y.V."/>
        </authorList>
    </citation>
    <scope>NUCLEOTIDE SEQUENCE [LARGE SCALE GENOMIC DNA]</scope>
    <source>
        <strain evidence="2">ATCC 49814 / DSM 5838 / IFAM 1418</strain>
    </source>
</reference>
<dbReference type="CDD" id="cd08916">
    <property type="entry name" value="TrHb3_P"/>
    <property type="match status" value="1"/>
</dbReference>
<keyword evidence="2" id="KW-1185">Reference proteome</keyword>
<dbReference type="STRING" id="582402.Hbal_0564"/>
<protein>
    <submittedName>
        <fullName evidence="1">Globin</fullName>
    </submittedName>
</protein>
<dbReference type="Gene3D" id="1.10.490.10">
    <property type="entry name" value="Globins"/>
    <property type="match status" value="1"/>
</dbReference>
<dbReference type="AlphaFoldDB" id="C6XNL3"/>
<evidence type="ECO:0000313" key="2">
    <source>
        <dbReference type="Proteomes" id="UP000002745"/>
    </source>
</evidence>